<organism evidence="2 3">
    <name type="scientific">Peterkaempfera bronchialis</name>
    <dbReference type="NCBI Taxonomy" id="2126346"/>
    <lineage>
        <taxon>Bacteria</taxon>
        <taxon>Bacillati</taxon>
        <taxon>Actinomycetota</taxon>
        <taxon>Actinomycetes</taxon>
        <taxon>Kitasatosporales</taxon>
        <taxon>Streptomycetaceae</taxon>
        <taxon>Peterkaempfera</taxon>
    </lineage>
</organism>
<feature type="compositionally biased region" description="Basic and acidic residues" evidence="1">
    <location>
        <begin position="63"/>
        <end position="79"/>
    </location>
</feature>
<proteinExistence type="predicted"/>
<gene>
    <name evidence="2" type="ORF">C7M71_029845</name>
</gene>
<name>A0A345T4Q7_9ACTN</name>
<keyword evidence="3" id="KW-1185">Reference proteome</keyword>
<accession>A0A345T4Q7</accession>
<dbReference type="Proteomes" id="UP000249340">
    <property type="component" value="Chromosome"/>
</dbReference>
<dbReference type="EMBL" id="CP031264">
    <property type="protein sequence ID" value="AXI80962.1"/>
    <property type="molecule type" value="Genomic_DNA"/>
</dbReference>
<feature type="region of interest" description="Disordered" evidence="1">
    <location>
        <begin position="50"/>
        <end position="79"/>
    </location>
</feature>
<sequence length="79" mass="7946">MTSLAGAALPIAVGALVPGPSWTVAVLAVAALTGLGGTLARTITGPPIRWAASRSPGAASTGHRREPGWRHGTDIHKTE</sequence>
<dbReference type="AlphaFoldDB" id="A0A345T4Q7"/>
<evidence type="ECO:0000256" key="1">
    <source>
        <dbReference type="SAM" id="MobiDB-lite"/>
    </source>
</evidence>
<protein>
    <submittedName>
        <fullName evidence="2">Uncharacterized protein</fullName>
    </submittedName>
</protein>
<reference evidence="3" key="1">
    <citation type="submission" date="2018-07" db="EMBL/GenBank/DDBJ databases">
        <title>Streptacidiphilus bronchialis DSM 106435 chromosome.</title>
        <authorList>
            <person name="Batra D."/>
            <person name="Gulvik C.A."/>
        </authorList>
    </citation>
    <scope>NUCLEOTIDE SEQUENCE [LARGE SCALE GENOMIC DNA]</scope>
    <source>
        <strain evidence="3">DSM 106435</strain>
    </source>
</reference>
<evidence type="ECO:0000313" key="3">
    <source>
        <dbReference type="Proteomes" id="UP000249340"/>
    </source>
</evidence>
<evidence type="ECO:0000313" key="2">
    <source>
        <dbReference type="EMBL" id="AXI80962.1"/>
    </source>
</evidence>
<dbReference type="KEGG" id="stri:C7M71_029845"/>
<dbReference type="RefSeq" id="WP_111490484.1">
    <property type="nucleotide sequence ID" value="NZ_CP031264.1"/>
</dbReference>